<sequence length="93" mass="10754">MKRYIYGILVFLLASCQLEKEEITSITWKYSHGYRLGDILHSDNLKLQHDTLIFAGKRKAVVKEAKTRFDGVSELHIESLEGKEPGHYVSFKK</sequence>
<accession>A0A839GM32</accession>
<dbReference type="AlphaFoldDB" id="A0A839GM32"/>
<dbReference type="Proteomes" id="UP000563094">
    <property type="component" value="Unassembled WGS sequence"/>
</dbReference>
<organism evidence="1 2">
    <name type="scientific">Rufibacter quisquiliarum</name>
    <dbReference type="NCBI Taxonomy" id="1549639"/>
    <lineage>
        <taxon>Bacteria</taxon>
        <taxon>Pseudomonadati</taxon>
        <taxon>Bacteroidota</taxon>
        <taxon>Cytophagia</taxon>
        <taxon>Cytophagales</taxon>
        <taxon>Hymenobacteraceae</taxon>
        <taxon>Rufibacter</taxon>
    </lineage>
</organism>
<reference evidence="1 2" key="1">
    <citation type="submission" date="2020-08" db="EMBL/GenBank/DDBJ databases">
        <title>Genomic Encyclopedia of Type Strains, Phase IV (KMG-IV): sequencing the most valuable type-strain genomes for metagenomic binning, comparative biology and taxonomic classification.</title>
        <authorList>
            <person name="Goeker M."/>
        </authorList>
    </citation>
    <scope>NUCLEOTIDE SEQUENCE [LARGE SCALE GENOMIC DNA]</scope>
    <source>
        <strain evidence="1 2">DSM 29854</strain>
    </source>
</reference>
<protein>
    <submittedName>
        <fullName evidence="1">Uncharacterized protein</fullName>
    </submittedName>
</protein>
<dbReference type="RefSeq" id="WP_066832569.1">
    <property type="nucleotide sequence ID" value="NZ_JACJIQ010000002.1"/>
</dbReference>
<proteinExistence type="predicted"/>
<evidence type="ECO:0000313" key="2">
    <source>
        <dbReference type="Proteomes" id="UP000563094"/>
    </source>
</evidence>
<keyword evidence="2" id="KW-1185">Reference proteome</keyword>
<evidence type="ECO:0000313" key="1">
    <source>
        <dbReference type="EMBL" id="MBA9075997.1"/>
    </source>
</evidence>
<gene>
    <name evidence="1" type="ORF">FHS90_000699</name>
</gene>
<dbReference type="PROSITE" id="PS51257">
    <property type="entry name" value="PROKAR_LIPOPROTEIN"/>
    <property type="match status" value="1"/>
</dbReference>
<name>A0A839GM32_9BACT</name>
<comment type="caution">
    <text evidence="1">The sequence shown here is derived from an EMBL/GenBank/DDBJ whole genome shotgun (WGS) entry which is preliminary data.</text>
</comment>
<dbReference type="EMBL" id="JACJIQ010000002">
    <property type="protein sequence ID" value="MBA9075997.1"/>
    <property type="molecule type" value="Genomic_DNA"/>
</dbReference>